<dbReference type="Pfam" id="PF07302">
    <property type="entry name" value="AroM"/>
    <property type="match status" value="1"/>
</dbReference>
<evidence type="ECO:0000313" key="1">
    <source>
        <dbReference type="EMBL" id="GAG68583.1"/>
    </source>
</evidence>
<accession>X1A710</accession>
<reference evidence="1" key="1">
    <citation type="journal article" date="2014" name="Front. Microbiol.">
        <title>High frequency of phylogenetically diverse reductive dehalogenase-homologous genes in deep subseafloor sedimentary metagenomes.</title>
        <authorList>
            <person name="Kawai M."/>
            <person name="Futagami T."/>
            <person name="Toyoda A."/>
            <person name="Takaki Y."/>
            <person name="Nishi S."/>
            <person name="Hori S."/>
            <person name="Arai W."/>
            <person name="Tsubouchi T."/>
            <person name="Morono Y."/>
            <person name="Uchiyama I."/>
            <person name="Ito T."/>
            <person name="Fujiyama A."/>
            <person name="Inagaki F."/>
            <person name="Takami H."/>
        </authorList>
    </citation>
    <scope>NUCLEOTIDE SEQUENCE</scope>
    <source>
        <strain evidence="1">Expedition CK06-06</strain>
    </source>
</reference>
<comment type="caution">
    <text evidence="1">The sequence shown here is derived from an EMBL/GenBank/DDBJ whole genome shotgun (WGS) entry which is preliminary data.</text>
</comment>
<protein>
    <recommendedName>
        <fullName evidence="2">AroM protein</fullName>
    </recommendedName>
</protein>
<name>X1A710_9ZZZZ</name>
<evidence type="ECO:0008006" key="2">
    <source>
        <dbReference type="Google" id="ProtNLM"/>
    </source>
</evidence>
<dbReference type="InterPro" id="IPR010843">
    <property type="entry name" value="Uncharacterised_AroM"/>
</dbReference>
<dbReference type="EMBL" id="BART01009447">
    <property type="protein sequence ID" value="GAG68583.1"/>
    <property type="molecule type" value="Genomic_DNA"/>
</dbReference>
<dbReference type="AlphaFoldDB" id="X1A710"/>
<sequence>GSEEMFKEVAYRISKSKADLTVLDCIGFNRRIKKIFREITQKPVILPRTILGRVAGELLEGDG</sequence>
<proteinExistence type="predicted"/>
<organism evidence="1">
    <name type="scientific">marine sediment metagenome</name>
    <dbReference type="NCBI Taxonomy" id="412755"/>
    <lineage>
        <taxon>unclassified sequences</taxon>
        <taxon>metagenomes</taxon>
        <taxon>ecological metagenomes</taxon>
    </lineage>
</organism>
<gene>
    <name evidence="1" type="ORF">S01H4_20938</name>
</gene>
<feature type="non-terminal residue" evidence="1">
    <location>
        <position position="1"/>
    </location>
</feature>